<evidence type="ECO:0000256" key="2">
    <source>
        <dbReference type="SAM" id="SignalP"/>
    </source>
</evidence>
<feature type="signal peptide" evidence="2">
    <location>
        <begin position="1"/>
        <end position="23"/>
    </location>
</feature>
<dbReference type="GeneTree" id="ENSGT00940000154363"/>
<dbReference type="PANTHER" id="PTHR14334:SF1">
    <property type="entry name" value="B-CELL ANTIGEN RECEPTOR COMPLEX-ASSOCIATED PROTEIN ALPHA CHAIN"/>
    <property type="match status" value="1"/>
</dbReference>
<keyword evidence="2" id="KW-0732">Signal</keyword>
<dbReference type="InterPro" id="IPR036179">
    <property type="entry name" value="Ig-like_dom_sf"/>
</dbReference>
<accession>A0AAY4BWE9</accession>
<dbReference type="GO" id="GO:0050853">
    <property type="term" value="P:B cell receptor signaling pathway"/>
    <property type="evidence" value="ECO:0007669"/>
    <property type="project" value="TreeGrafter"/>
</dbReference>
<dbReference type="GO" id="GO:0009897">
    <property type="term" value="C:external side of plasma membrane"/>
    <property type="evidence" value="ECO:0007669"/>
    <property type="project" value="TreeGrafter"/>
</dbReference>
<dbReference type="Proteomes" id="UP000694580">
    <property type="component" value="Chromosome 5"/>
</dbReference>
<dbReference type="InterPro" id="IPR013783">
    <property type="entry name" value="Ig-like_fold"/>
</dbReference>
<name>A0AAY4BWE9_9TELE</name>
<reference evidence="3" key="2">
    <citation type="submission" date="2025-08" db="UniProtKB">
        <authorList>
            <consortium name="Ensembl"/>
        </authorList>
    </citation>
    <scope>IDENTIFICATION</scope>
</reference>
<evidence type="ECO:0000313" key="4">
    <source>
        <dbReference type="Proteomes" id="UP000694580"/>
    </source>
</evidence>
<dbReference type="GO" id="GO:0019815">
    <property type="term" value="C:B cell receptor complex"/>
    <property type="evidence" value="ECO:0007669"/>
    <property type="project" value="TreeGrafter"/>
</dbReference>
<protein>
    <recommendedName>
        <fullName evidence="5">B-cell antigen receptor complex-associated protein alpha chain</fullName>
    </recommendedName>
</protein>
<feature type="chain" id="PRO_5044188613" description="B-cell antigen receptor complex-associated protein alpha chain" evidence="2">
    <location>
        <begin position="24"/>
        <end position="223"/>
    </location>
</feature>
<reference evidence="3 4" key="1">
    <citation type="submission" date="2020-06" db="EMBL/GenBank/DDBJ databases">
        <authorList>
            <consortium name="Wellcome Sanger Institute Data Sharing"/>
        </authorList>
    </citation>
    <scope>NUCLEOTIDE SEQUENCE [LARGE SCALE GENOMIC DNA]</scope>
</reference>
<dbReference type="AlphaFoldDB" id="A0AAY4BWE9"/>
<sequence>MFSFTLFILLAYLLTYLLYVVATQEIHLDKDIPAIHVPINHNASVKCCFSGGGEVNVSWAVYKVHNRTSSYTNLNNKALKNSSNGIVCHNHALNWVQLNDTGLYLCNLLRKGEELKTHGTYLHVYRPIEKFLPISESAKNNILTMEGVLLLLSVLIPGICQLAKAKTQNNLDRKRVKEEENLYEGLNLDECNSTYHQIQRSQRQGPYQDVGCLIDEDIQLEKP</sequence>
<organism evidence="3 4">
    <name type="scientific">Denticeps clupeoides</name>
    <name type="common">denticle herring</name>
    <dbReference type="NCBI Taxonomy" id="299321"/>
    <lineage>
        <taxon>Eukaryota</taxon>
        <taxon>Metazoa</taxon>
        <taxon>Chordata</taxon>
        <taxon>Craniata</taxon>
        <taxon>Vertebrata</taxon>
        <taxon>Euteleostomi</taxon>
        <taxon>Actinopterygii</taxon>
        <taxon>Neopterygii</taxon>
        <taxon>Teleostei</taxon>
        <taxon>Clupei</taxon>
        <taxon>Clupeiformes</taxon>
        <taxon>Denticipitoidei</taxon>
        <taxon>Denticipitidae</taxon>
        <taxon>Denticeps</taxon>
    </lineage>
</organism>
<evidence type="ECO:0000313" key="3">
    <source>
        <dbReference type="Ensembl" id="ENSDCDP00010025260.1"/>
    </source>
</evidence>
<reference evidence="3" key="3">
    <citation type="submission" date="2025-09" db="UniProtKB">
        <authorList>
            <consortium name="Ensembl"/>
        </authorList>
    </citation>
    <scope>IDENTIFICATION</scope>
</reference>
<evidence type="ECO:0000256" key="1">
    <source>
        <dbReference type="ARBA" id="ARBA00023319"/>
    </source>
</evidence>
<proteinExistence type="predicted"/>
<dbReference type="PANTHER" id="PTHR14334">
    <property type="entry name" value="B-CELL ANTIGEN RECEPTOR COMPLEX-ASSOCIATED PROTEIN"/>
    <property type="match status" value="1"/>
</dbReference>
<keyword evidence="1" id="KW-0393">Immunoglobulin domain</keyword>
<dbReference type="GO" id="GO:0030183">
    <property type="term" value="P:B cell differentiation"/>
    <property type="evidence" value="ECO:0007669"/>
    <property type="project" value="TreeGrafter"/>
</dbReference>
<keyword evidence="4" id="KW-1185">Reference proteome</keyword>
<gene>
    <name evidence="3" type="primary">CD79A</name>
</gene>
<dbReference type="SUPFAM" id="SSF48726">
    <property type="entry name" value="Immunoglobulin"/>
    <property type="match status" value="1"/>
</dbReference>
<dbReference type="Gene3D" id="2.60.40.10">
    <property type="entry name" value="Immunoglobulins"/>
    <property type="match status" value="1"/>
</dbReference>
<dbReference type="Ensembl" id="ENSDCDT00010031293.1">
    <property type="protein sequence ID" value="ENSDCDP00010025260.1"/>
    <property type="gene ID" value="ENSDCDG00010016009.1"/>
</dbReference>
<evidence type="ECO:0008006" key="5">
    <source>
        <dbReference type="Google" id="ProtNLM"/>
    </source>
</evidence>